<dbReference type="InterPro" id="IPR035979">
    <property type="entry name" value="RBD_domain_sf"/>
</dbReference>
<dbReference type="EMBL" id="NBSH01000005">
    <property type="protein sequence ID" value="ORX37538.1"/>
    <property type="molecule type" value="Genomic_DNA"/>
</dbReference>
<dbReference type="PANTHER" id="PTHR21527:SF6">
    <property type="entry name" value="NUCLEOPORIN NUP35"/>
    <property type="match status" value="1"/>
</dbReference>
<dbReference type="GO" id="GO:0044613">
    <property type="term" value="C:nuclear pore central transport channel"/>
    <property type="evidence" value="ECO:0007669"/>
    <property type="project" value="TreeGrafter"/>
</dbReference>
<feature type="compositionally biased region" description="Low complexity" evidence="9">
    <location>
        <begin position="84"/>
        <end position="100"/>
    </location>
</feature>
<evidence type="ECO:0000256" key="4">
    <source>
        <dbReference type="ARBA" id="ARBA00022927"/>
    </source>
</evidence>
<evidence type="ECO:0000256" key="5">
    <source>
        <dbReference type="ARBA" id="ARBA00023010"/>
    </source>
</evidence>
<dbReference type="SUPFAM" id="SSF54928">
    <property type="entry name" value="RNA-binding domain, RBD"/>
    <property type="match status" value="1"/>
</dbReference>
<protein>
    <recommendedName>
        <fullName evidence="10">RRM Nup35-type domain-containing protein</fullName>
    </recommendedName>
</protein>
<evidence type="ECO:0000256" key="3">
    <source>
        <dbReference type="ARBA" id="ARBA00022816"/>
    </source>
</evidence>
<keyword evidence="3 8" id="KW-0509">mRNA transport</keyword>
<dbReference type="OrthoDB" id="3365060at2759"/>
<evidence type="ECO:0000313" key="12">
    <source>
        <dbReference type="Proteomes" id="UP000193218"/>
    </source>
</evidence>
<evidence type="ECO:0000313" key="11">
    <source>
        <dbReference type="EMBL" id="ORX37538.1"/>
    </source>
</evidence>
<dbReference type="GO" id="GO:0005543">
    <property type="term" value="F:phospholipid binding"/>
    <property type="evidence" value="ECO:0007669"/>
    <property type="project" value="TreeGrafter"/>
</dbReference>
<dbReference type="Gene3D" id="3.30.70.330">
    <property type="match status" value="1"/>
</dbReference>
<dbReference type="GO" id="GO:0051028">
    <property type="term" value="P:mRNA transport"/>
    <property type="evidence" value="ECO:0007669"/>
    <property type="project" value="UniProtKB-UniRule"/>
</dbReference>
<organism evidence="11 12">
    <name type="scientific">Kockovaella imperatae</name>
    <dbReference type="NCBI Taxonomy" id="4999"/>
    <lineage>
        <taxon>Eukaryota</taxon>
        <taxon>Fungi</taxon>
        <taxon>Dikarya</taxon>
        <taxon>Basidiomycota</taxon>
        <taxon>Agaricomycotina</taxon>
        <taxon>Tremellomycetes</taxon>
        <taxon>Tremellales</taxon>
        <taxon>Cuniculitremaceae</taxon>
        <taxon>Kockovaella</taxon>
    </lineage>
</organism>
<dbReference type="GO" id="GO:0003676">
    <property type="term" value="F:nucleic acid binding"/>
    <property type="evidence" value="ECO:0007669"/>
    <property type="project" value="InterPro"/>
</dbReference>
<keyword evidence="2 8" id="KW-0813">Transport</keyword>
<comment type="caution">
    <text evidence="11">The sequence shown here is derived from an EMBL/GenBank/DDBJ whole genome shotgun (WGS) entry which is preliminary data.</text>
</comment>
<feature type="region of interest" description="Disordered" evidence="9">
    <location>
        <begin position="30"/>
        <end position="100"/>
    </location>
</feature>
<evidence type="ECO:0000256" key="2">
    <source>
        <dbReference type="ARBA" id="ARBA00022448"/>
    </source>
</evidence>
<dbReference type="InterPro" id="IPR012677">
    <property type="entry name" value="Nucleotide-bd_a/b_plait_sf"/>
</dbReference>
<keyword evidence="7 8" id="KW-0539">Nucleus</keyword>
<feature type="domain" description="RRM Nup35-type" evidence="10">
    <location>
        <begin position="104"/>
        <end position="185"/>
    </location>
</feature>
<dbReference type="STRING" id="4999.A0A1Y1UHK8"/>
<keyword evidence="12" id="KW-1185">Reference proteome</keyword>
<dbReference type="GO" id="GO:0017056">
    <property type="term" value="F:structural constituent of nuclear pore"/>
    <property type="evidence" value="ECO:0007669"/>
    <property type="project" value="TreeGrafter"/>
</dbReference>
<name>A0A1Y1UHK8_9TREE</name>
<evidence type="ECO:0000256" key="8">
    <source>
        <dbReference type="PROSITE-ProRule" id="PRU00804"/>
    </source>
</evidence>
<feature type="compositionally biased region" description="Polar residues" evidence="9">
    <location>
        <begin position="30"/>
        <end position="47"/>
    </location>
</feature>
<dbReference type="AlphaFoldDB" id="A0A1Y1UHK8"/>
<evidence type="ECO:0000256" key="7">
    <source>
        <dbReference type="ARBA" id="ARBA00023242"/>
    </source>
</evidence>
<reference evidence="11 12" key="1">
    <citation type="submission" date="2017-03" db="EMBL/GenBank/DDBJ databases">
        <title>Widespread Adenine N6-methylation of Active Genes in Fungi.</title>
        <authorList>
            <consortium name="DOE Joint Genome Institute"/>
            <person name="Mondo S.J."/>
            <person name="Dannebaum R.O."/>
            <person name="Kuo R.C."/>
            <person name="Louie K.B."/>
            <person name="Bewick A.J."/>
            <person name="Labutti K."/>
            <person name="Haridas S."/>
            <person name="Kuo A."/>
            <person name="Salamov A."/>
            <person name="Ahrendt S.R."/>
            <person name="Lau R."/>
            <person name="Bowen B.P."/>
            <person name="Lipzen A."/>
            <person name="Sullivan W."/>
            <person name="Andreopoulos W.B."/>
            <person name="Clum A."/>
            <person name="Lindquist E."/>
            <person name="Daum C."/>
            <person name="Northen T.R."/>
            <person name="Ramamoorthy G."/>
            <person name="Schmitz R.J."/>
            <person name="Gryganskyi A."/>
            <person name="Culley D."/>
            <person name="Magnuson J."/>
            <person name="James T.Y."/>
            <person name="O'Malley M.A."/>
            <person name="Stajich J.E."/>
            <person name="Spatafora J.W."/>
            <person name="Visel A."/>
            <person name="Grigoriev I.V."/>
        </authorList>
    </citation>
    <scope>NUCLEOTIDE SEQUENCE [LARGE SCALE GENOMIC DNA]</scope>
    <source>
        <strain evidence="11 12">NRRL Y-17943</strain>
    </source>
</reference>
<dbReference type="GeneID" id="33554445"/>
<dbReference type="Proteomes" id="UP000193218">
    <property type="component" value="Unassembled WGS sequence"/>
</dbReference>
<evidence type="ECO:0000256" key="6">
    <source>
        <dbReference type="ARBA" id="ARBA00023132"/>
    </source>
</evidence>
<feature type="region of interest" description="Disordered" evidence="9">
    <location>
        <begin position="188"/>
        <end position="224"/>
    </location>
</feature>
<accession>A0A1Y1UHK8</accession>
<gene>
    <name evidence="11" type="ORF">BD324DRAFT_382416</name>
</gene>
<dbReference type="GO" id="GO:0006999">
    <property type="term" value="P:nuclear pore organization"/>
    <property type="evidence" value="ECO:0007669"/>
    <property type="project" value="TreeGrafter"/>
</dbReference>
<sequence length="267" mass="28126">MPDIEETLSPLSMSSLSMLMLCDYLADTHLSVSSPRNPRTSRATPSMSMAMDEDAPPTASLHDLAATPTSNAMRSSSSLPTAQSPPSMSSSSFSLPAPSSLTAGPSTTSLHVFGPPMDQLGLLQPYFEQIGSVQSYIPGPEGSNWYVVTFHSPTSALYALRRHGEIINGRWMLGFKVAGPGSTAGCTLVDGHGPSSGQASQNGHGGNSNGEIMSRPGPGTPLRIQNTSVLKQKPAAVKAKSTESFAWDESEESKGLVNKAAEWLFGR</sequence>
<dbReference type="GO" id="GO:0044615">
    <property type="term" value="C:nuclear pore nuclear basket"/>
    <property type="evidence" value="ECO:0007669"/>
    <property type="project" value="TreeGrafter"/>
</dbReference>
<dbReference type="GO" id="GO:0006607">
    <property type="term" value="P:NLS-bearing protein import into nucleus"/>
    <property type="evidence" value="ECO:0007669"/>
    <property type="project" value="TreeGrafter"/>
</dbReference>
<dbReference type="PANTHER" id="PTHR21527">
    <property type="entry name" value="NUCLEOPORIN NUP35"/>
    <property type="match status" value="1"/>
</dbReference>
<dbReference type="Pfam" id="PF05172">
    <property type="entry name" value="RRM_Nup35"/>
    <property type="match status" value="1"/>
</dbReference>
<evidence type="ECO:0000256" key="9">
    <source>
        <dbReference type="SAM" id="MobiDB-lite"/>
    </source>
</evidence>
<keyword evidence="4" id="KW-0653">Protein transport</keyword>
<dbReference type="RefSeq" id="XP_021871525.1">
    <property type="nucleotide sequence ID" value="XM_022012637.1"/>
</dbReference>
<evidence type="ECO:0000259" key="10">
    <source>
        <dbReference type="PROSITE" id="PS51472"/>
    </source>
</evidence>
<keyword evidence="6 8" id="KW-0906">Nuclear pore complex</keyword>
<keyword evidence="5" id="KW-0811">Translocation</keyword>
<evidence type="ECO:0000256" key="1">
    <source>
        <dbReference type="ARBA" id="ARBA00004567"/>
    </source>
</evidence>
<dbReference type="InterPro" id="IPR007846">
    <property type="entry name" value="RRM_NUP35_dom"/>
</dbReference>
<dbReference type="InParanoid" id="A0A1Y1UHK8"/>
<dbReference type="PROSITE" id="PS51472">
    <property type="entry name" value="RRM_NUP35"/>
    <property type="match status" value="1"/>
</dbReference>
<feature type="compositionally biased region" description="Polar residues" evidence="9">
    <location>
        <begin position="67"/>
        <end position="82"/>
    </location>
</feature>
<comment type="subcellular location">
    <subcellularLocation>
        <location evidence="1">Nucleus</location>
        <location evidence="1">Nuclear pore complex</location>
    </subcellularLocation>
</comment>
<proteinExistence type="predicted"/>